<proteinExistence type="predicted"/>
<sequence>MADTITIRSDSETEHALDILTHDGSSRSAAIRQAVLETAMRRERAAAMRRAVLRVPLDEPDGVDVAAEISRERGEER</sequence>
<protein>
    <recommendedName>
        <fullName evidence="3">Antitoxin</fullName>
    </recommendedName>
</protein>
<evidence type="ECO:0000313" key="2">
    <source>
        <dbReference type="Proteomes" id="UP001183420"/>
    </source>
</evidence>
<gene>
    <name evidence="1" type="ORF">RNC47_06715</name>
</gene>
<dbReference type="EMBL" id="JAVREM010000004">
    <property type="protein sequence ID" value="MDT0318029.1"/>
    <property type="molecule type" value="Genomic_DNA"/>
</dbReference>
<organism evidence="1 2">
    <name type="scientific">Streptomyces millisiae</name>
    <dbReference type="NCBI Taxonomy" id="3075542"/>
    <lineage>
        <taxon>Bacteria</taxon>
        <taxon>Bacillati</taxon>
        <taxon>Actinomycetota</taxon>
        <taxon>Actinomycetes</taxon>
        <taxon>Kitasatosporales</taxon>
        <taxon>Streptomycetaceae</taxon>
        <taxon>Streptomyces</taxon>
    </lineage>
</organism>
<dbReference type="RefSeq" id="WP_311596412.1">
    <property type="nucleotide sequence ID" value="NZ_JAVREM010000004.1"/>
</dbReference>
<dbReference type="Proteomes" id="UP001183420">
    <property type="component" value="Unassembled WGS sequence"/>
</dbReference>
<evidence type="ECO:0008006" key="3">
    <source>
        <dbReference type="Google" id="ProtNLM"/>
    </source>
</evidence>
<accession>A0ABU2LKB9</accession>
<evidence type="ECO:0000313" key="1">
    <source>
        <dbReference type="EMBL" id="MDT0318029.1"/>
    </source>
</evidence>
<keyword evidence="2" id="KW-1185">Reference proteome</keyword>
<reference evidence="2" key="1">
    <citation type="submission" date="2023-07" db="EMBL/GenBank/DDBJ databases">
        <title>30 novel species of actinomycetes from the DSMZ collection.</title>
        <authorList>
            <person name="Nouioui I."/>
        </authorList>
    </citation>
    <scope>NUCLEOTIDE SEQUENCE [LARGE SCALE GENOMIC DNA]</scope>
    <source>
        <strain evidence="2">DSM 44918</strain>
    </source>
</reference>
<name>A0ABU2LKB9_9ACTN</name>
<comment type="caution">
    <text evidence="1">The sequence shown here is derived from an EMBL/GenBank/DDBJ whole genome shotgun (WGS) entry which is preliminary data.</text>
</comment>